<dbReference type="GO" id="GO:0015833">
    <property type="term" value="P:peptide transport"/>
    <property type="evidence" value="ECO:0007669"/>
    <property type="project" value="TreeGrafter"/>
</dbReference>
<evidence type="ECO:0000256" key="2">
    <source>
        <dbReference type="ARBA" id="ARBA00005695"/>
    </source>
</evidence>
<dbReference type="Pfam" id="PF00496">
    <property type="entry name" value="SBP_bac_5"/>
    <property type="match status" value="1"/>
</dbReference>
<dbReference type="Gene3D" id="3.10.105.10">
    <property type="entry name" value="Dipeptide-binding Protein, Domain 3"/>
    <property type="match status" value="1"/>
</dbReference>
<evidence type="ECO:0000313" key="7">
    <source>
        <dbReference type="Proteomes" id="UP000245916"/>
    </source>
</evidence>
<evidence type="ECO:0000256" key="3">
    <source>
        <dbReference type="ARBA" id="ARBA00022448"/>
    </source>
</evidence>
<dbReference type="CDD" id="cd00995">
    <property type="entry name" value="PBP2_NikA_DppA_OppA_like"/>
    <property type="match status" value="1"/>
</dbReference>
<comment type="subcellular location">
    <subcellularLocation>
        <location evidence="1">Periplasm</location>
    </subcellularLocation>
</comment>
<sequence length="487" mass="52132">MAIRSHRTRALVAGALLWIAGCSEPETGPIVVSAIGGPPELVNPNLKRLDAASAFLIEAVGQGLVQFDATGQVQPALAQSWIVSDDGLRYTFRLARLRGPDGEPITAEQVTERLQAVMSRASSNALKSQLGVIEDIEAMTDDVLEISLKSPRPNFLQLLAQPEMGILLDGQGTGPLRIAGAADGAVRLEPPEGDEDDGAAEPEGPRILLRGEPAALAVARFSRGLADLVIGGTAGNLPIARAAEPDAAALRFDPVAGLFGLIFTSDEGWLAAPEVRRALSMAIDRTELVTALGVPELQPRTSLVPDGIEDLPQPGQPAWAADPLPMRREQARQLVETALEGEEPPPLRVAVPEGPGYRLVFAHLRRDWRAIGLRVERVAAGEAADLRLIDRVAPAALAGWYLRRFTCDRSAICDPEADRLLAAARIEMWTAGRQTLMAAADRRLTDATPFIPITAPVRWSLVSPRLTGFQLNAFSRHLPETLVAPAP</sequence>
<keyword evidence="7" id="KW-1185">Reference proteome</keyword>
<dbReference type="RefSeq" id="WP_109269588.1">
    <property type="nucleotide sequence ID" value="NZ_QFFF01000001.1"/>
</dbReference>
<dbReference type="Gene3D" id="3.40.190.10">
    <property type="entry name" value="Periplasmic binding protein-like II"/>
    <property type="match status" value="1"/>
</dbReference>
<keyword evidence="3" id="KW-0813">Transport</keyword>
<dbReference type="GO" id="GO:0030313">
    <property type="term" value="C:cell envelope"/>
    <property type="evidence" value="ECO:0007669"/>
    <property type="project" value="UniProtKB-SubCell"/>
</dbReference>
<keyword evidence="4" id="KW-0732">Signal</keyword>
<name>A0A2U2IZE9_9SPHN</name>
<evidence type="ECO:0000259" key="5">
    <source>
        <dbReference type="Pfam" id="PF00496"/>
    </source>
</evidence>
<gene>
    <name evidence="6" type="ORF">DF286_00110</name>
</gene>
<evidence type="ECO:0000313" key="6">
    <source>
        <dbReference type="EMBL" id="PWG01448.1"/>
    </source>
</evidence>
<reference evidence="6 7" key="1">
    <citation type="submission" date="2018-05" db="EMBL/GenBank/DDBJ databases">
        <title>Genome of Sphingosinicella humi QZX222.</title>
        <authorList>
            <person name="Qiao Z."/>
            <person name="Wang G."/>
        </authorList>
    </citation>
    <scope>NUCLEOTIDE SEQUENCE [LARGE SCALE GENOMIC DNA]</scope>
    <source>
        <strain evidence="6 7">QZX222</strain>
    </source>
</reference>
<dbReference type="Gene3D" id="3.90.76.10">
    <property type="entry name" value="Dipeptide-binding Protein, Domain 1"/>
    <property type="match status" value="1"/>
</dbReference>
<dbReference type="EMBL" id="QFFF01000001">
    <property type="protein sequence ID" value="PWG01448.1"/>
    <property type="molecule type" value="Genomic_DNA"/>
</dbReference>
<protein>
    <submittedName>
        <fullName evidence="6">ABC transporter substrate-binding protein</fullName>
    </submittedName>
</protein>
<evidence type="ECO:0000256" key="1">
    <source>
        <dbReference type="ARBA" id="ARBA00004418"/>
    </source>
</evidence>
<dbReference type="InterPro" id="IPR000914">
    <property type="entry name" value="SBP_5_dom"/>
</dbReference>
<dbReference type="OrthoDB" id="9803988at2"/>
<feature type="domain" description="Solute-binding protein family 5" evidence="5">
    <location>
        <begin position="72"/>
        <end position="401"/>
    </location>
</feature>
<dbReference type="AlphaFoldDB" id="A0A2U2IZE9"/>
<dbReference type="PANTHER" id="PTHR30290">
    <property type="entry name" value="PERIPLASMIC BINDING COMPONENT OF ABC TRANSPORTER"/>
    <property type="match status" value="1"/>
</dbReference>
<organism evidence="6 7">
    <name type="scientific">Allosphingosinicella humi</name>
    <dbReference type="NCBI Taxonomy" id="2068657"/>
    <lineage>
        <taxon>Bacteria</taxon>
        <taxon>Pseudomonadati</taxon>
        <taxon>Pseudomonadota</taxon>
        <taxon>Alphaproteobacteria</taxon>
        <taxon>Sphingomonadales</taxon>
        <taxon>Sphingomonadaceae</taxon>
        <taxon>Allosphingosinicella</taxon>
    </lineage>
</organism>
<comment type="similarity">
    <text evidence="2">Belongs to the bacterial solute-binding protein 5 family.</text>
</comment>
<accession>A0A2U2IZE9</accession>
<proteinExistence type="inferred from homology"/>
<dbReference type="InterPro" id="IPR039424">
    <property type="entry name" value="SBP_5"/>
</dbReference>
<dbReference type="GO" id="GO:1904680">
    <property type="term" value="F:peptide transmembrane transporter activity"/>
    <property type="evidence" value="ECO:0007669"/>
    <property type="project" value="TreeGrafter"/>
</dbReference>
<dbReference type="PANTHER" id="PTHR30290:SF10">
    <property type="entry name" value="PERIPLASMIC OLIGOPEPTIDE-BINDING PROTEIN-RELATED"/>
    <property type="match status" value="1"/>
</dbReference>
<dbReference type="SUPFAM" id="SSF53850">
    <property type="entry name" value="Periplasmic binding protein-like II"/>
    <property type="match status" value="1"/>
</dbReference>
<comment type="caution">
    <text evidence="6">The sequence shown here is derived from an EMBL/GenBank/DDBJ whole genome shotgun (WGS) entry which is preliminary data.</text>
</comment>
<evidence type="ECO:0000256" key="4">
    <source>
        <dbReference type="ARBA" id="ARBA00022729"/>
    </source>
</evidence>
<dbReference type="Proteomes" id="UP000245916">
    <property type="component" value="Unassembled WGS sequence"/>
</dbReference>
<dbReference type="PROSITE" id="PS51257">
    <property type="entry name" value="PROKAR_LIPOPROTEIN"/>
    <property type="match status" value="1"/>
</dbReference>